<protein>
    <recommendedName>
        <fullName evidence="2">Aerotolerance regulator N-terminal domain-containing protein</fullName>
    </recommendedName>
</protein>
<evidence type="ECO:0000313" key="3">
    <source>
        <dbReference type="EMBL" id="GAG60235.1"/>
    </source>
</evidence>
<keyword evidence="1" id="KW-0812">Transmembrane</keyword>
<sequence>MQFKHPELLYALFLLLIPIIVHLFQLRKFQKEMFTNVAFLKEVTLQTRKSSQLKKWLTLLTRLLLLAAIVISF</sequence>
<keyword evidence="1" id="KW-1133">Transmembrane helix</keyword>
<dbReference type="NCBIfam" id="TIGR02226">
    <property type="entry name" value="two_anch"/>
    <property type="match status" value="1"/>
</dbReference>
<gene>
    <name evidence="3" type="ORF">S01H4_14260</name>
</gene>
<comment type="caution">
    <text evidence="3">The sequence shown here is derived from an EMBL/GenBank/DDBJ whole genome shotgun (WGS) entry which is preliminary data.</text>
</comment>
<dbReference type="AlphaFoldDB" id="X0YVH1"/>
<keyword evidence="1" id="KW-0472">Membrane</keyword>
<dbReference type="EMBL" id="BART01006255">
    <property type="protein sequence ID" value="GAG60235.1"/>
    <property type="molecule type" value="Genomic_DNA"/>
</dbReference>
<evidence type="ECO:0000259" key="2">
    <source>
        <dbReference type="Pfam" id="PF07584"/>
    </source>
</evidence>
<proteinExistence type="predicted"/>
<evidence type="ECO:0000256" key="1">
    <source>
        <dbReference type="SAM" id="Phobius"/>
    </source>
</evidence>
<accession>X0YVH1</accession>
<dbReference type="Pfam" id="PF07584">
    <property type="entry name" value="BatA"/>
    <property type="match status" value="1"/>
</dbReference>
<reference evidence="3" key="1">
    <citation type="journal article" date="2014" name="Front. Microbiol.">
        <title>High frequency of phylogenetically diverse reductive dehalogenase-homologous genes in deep subseafloor sedimentary metagenomes.</title>
        <authorList>
            <person name="Kawai M."/>
            <person name="Futagami T."/>
            <person name="Toyoda A."/>
            <person name="Takaki Y."/>
            <person name="Nishi S."/>
            <person name="Hori S."/>
            <person name="Arai W."/>
            <person name="Tsubouchi T."/>
            <person name="Morono Y."/>
            <person name="Uchiyama I."/>
            <person name="Ito T."/>
            <person name="Fujiyama A."/>
            <person name="Inagaki F."/>
            <person name="Takami H."/>
        </authorList>
    </citation>
    <scope>NUCLEOTIDE SEQUENCE</scope>
    <source>
        <strain evidence="3">Expedition CK06-06</strain>
    </source>
</reference>
<feature type="domain" description="Aerotolerance regulator N-terminal" evidence="2">
    <location>
        <begin position="1"/>
        <end position="73"/>
    </location>
</feature>
<feature type="transmembrane region" description="Helical" evidence="1">
    <location>
        <begin position="6"/>
        <end position="24"/>
    </location>
</feature>
<dbReference type="InterPro" id="IPR024163">
    <property type="entry name" value="Aerotolerance_reg_N"/>
</dbReference>
<name>X0YVH1_9ZZZZ</name>
<organism evidence="3">
    <name type="scientific">marine sediment metagenome</name>
    <dbReference type="NCBI Taxonomy" id="412755"/>
    <lineage>
        <taxon>unclassified sequences</taxon>
        <taxon>metagenomes</taxon>
        <taxon>ecological metagenomes</taxon>
    </lineage>
</organism>
<dbReference type="InterPro" id="IPR011933">
    <property type="entry name" value="Double_TM_dom"/>
</dbReference>